<evidence type="ECO:0008006" key="5">
    <source>
        <dbReference type="Google" id="ProtNLM"/>
    </source>
</evidence>
<evidence type="ECO:0000256" key="1">
    <source>
        <dbReference type="SAM" id="MobiDB-lite"/>
    </source>
</evidence>
<reference evidence="3 4" key="1">
    <citation type="submission" date="2024-01" db="EMBL/GenBank/DDBJ databases">
        <title>A draft genome for the cacao thread blight pathogen Marasmiellus scandens.</title>
        <authorList>
            <person name="Baruah I.K."/>
            <person name="Leung J."/>
            <person name="Bukari Y."/>
            <person name="Amoako-Attah I."/>
            <person name="Meinhardt L.W."/>
            <person name="Bailey B.A."/>
            <person name="Cohen S.P."/>
        </authorList>
    </citation>
    <scope>NUCLEOTIDE SEQUENCE [LARGE SCALE GENOMIC DNA]</scope>
    <source>
        <strain evidence="3 4">GH-19</strain>
    </source>
</reference>
<gene>
    <name evidence="3" type="ORF">VKT23_010738</name>
</gene>
<feature type="region of interest" description="Disordered" evidence="1">
    <location>
        <begin position="406"/>
        <end position="440"/>
    </location>
</feature>
<dbReference type="EMBL" id="JBANRG010000021">
    <property type="protein sequence ID" value="KAK7456488.1"/>
    <property type="molecule type" value="Genomic_DNA"/>
</dbReference>
<accession>A0ABR1JDS8</accession>
<dbReference type="SUPFAM" id="SSF49785">
    <property type="entry name" value="Galactose-binding domain-like"/>
    <property type="match status" value="2"/>
</dbReference>
<dbReference type="InterPro" id="IPR008979">
    <property type="entry name" value="Galactose-bd-like_sf"/>
</dbReference>
<feature type="chain" id="PRO_5045634764" description="Lectin" evidence="2">
    <location>
        <begin position="18"/>
        <end position="440"/>
    </location>
</feature>
<dbReference type="Proteomes" id="UP001498398">
    <property type="component" value="Unassembled WGS sequence"/>
</dbReference>
<organism evidence="3 4">
    <name type="scientific">Marasmiellus scandens</name>
    <dbReference type="NCBI Taxonomy" id="2682957"/>
    <lineage>
        <taxon>Eukaryota</taxon>
        <taxon>Fungi</taxon>
        <taxon>Dikarya</taxon>
        <taxon>Basidiomycota</taxon>
        <taxon>Agaricomycotina</taxon>
        <taxon>Agaricomycetes</taxon>
        <taxon>Agaricomycetidae</taxon>
        <taxon>Agaricales</taxon>
        <taxon>Marasmiineae</taxon>
        <taxon>Omphalotaceae</taxon>
        <taxon>Marasmiellus</taxon>
    </lineage>
</organism>
<proteinExistence type="predicted"/>
<name>A0ABR1JDS8_9AGAR</name>
<keyword evidence="2" id="KW-0732">Signal</keyword>
<keyword evidence="4" id="KW-1185">Reference proteome</keyword>
<comment type="caution">
    <text evidence="3">The sequence shown here is derived from an EMBL/GenBank/DDBJ whole genome shotgun (WGS) entry which is preliminary data.</text>
</comment>
<dbReference type="Gene3D" id="2.60.120.260">
    <property type="entry name" value="Galactose-binding domain-like"/>
    <property type="match status" value="2"/>
</dbReference>
<feature type="signal peptide" evidence="2">
    <location>
        <begin position="1"/>
        <end position="17"/>
    </location>
</feature>
<evidence type="ECO:0000256" key="2">
    <source>
        <dbReference type="SAM" id="SignalP"/>
    </source>
</evidence>
<evidence type="ECO:0000313" key="4">
    <source>
        <dbReference type="Proteomes" id="UP001498398"/>
    </source>
</evidence>
<evidence type="ECO:0000313" key="3">
    <source>
        <dbReference type="EMBL" id="KAK7456488.1"/>
    </source>
</evidence>
<protein>
    <recommendedName>
        <fullName evidence="5">Lectin</fullName>
    </recommendedName>
</protein>
<sequence length="440" mass="46865">MFLKSLIVFIISGLVSSSKVATSTSGMSSSVLCLNKWITHSLFEAYGQNEACPTPYHGRSLIPRQSTAGTELNFNGSKWIWTDELDNNGLAVTPSNRAFRKAFAAPDGKTPSTLKIAFAVDNVATLFVNGEQIGTNDNWHTASTYCVPLKPCSNVIAFNATNKNDTVAPRNHAALLVTGEITYTDGSTSRVISDQSWHVFGLSGASIPNGWESPSFDDSSWDLAISEGTFPNQDPDNYGSPIIAGTDPLSMSPASWIWTNEITAPASPVSPGTRAFRRTIELPPGHTSASAQVLIVADNEYSLYVNGRFVGTGTDWHTAQRFNIDNIQGPRVAVAIYAVNTKDARDASPAGLLTSMQIVSSNPDLCLSNCTSSTYLVTNGDWKANNSVPSGFEQPGFDDSTWSLATTEGTFGSSHWAPRPSVPSSISPAGTPLPSAPAGN</sequence>